<keyword evidence="6 8" id="KW-1133">Transmembrane helix</keyword>
<keyword evidence="7 8" id="KW-0472">Membrane</keyword>
<evidence type="ECO:0000256" key="4">
    <source>
        <dbReference type="ARBA" id="ARBA00022544"/>
    </source>
</evidence>
<feature type="transmembrane region" description="Helical" evidence="8">
    <location>
        <begin position="7"/>
        <end position="28"/>
    </location>
</feature>
<gene>
    <name evidence="9" type="ORF">EJC50_17480</name>
</gene>
<dbReference type="EMBL" id="CP034437">
    <property type="protein sequence ID" value="AZN41260.1"/>
    <property type="molecule type" value="Genomic_DNA"/>
</dbReference>
<evidence type="ECO:0000256" key="8">
    <source>
        <dbReference type="SAM" id="Phobius"/>
    </source>
</evidence>
<feature type="transmembrane region" description="Helical" evidence="8">
    <location>
        <begin position="188"/>
        <end position="207"/>
    </location>
</feature>
<evidence type="ECO:0000256" key="3">
    <source>
        <dbReference type="ARBA" id="ARBA00022448"/>
    </source>
</evidence>
<keyword evidence="3" id="KW-0813">Transport</keyword>
<dbReference type="KEGG" id="palb:EJC50_17480"/>
<feature type="transmembrane region" description="Helical" evidence="8">
    <location>
        <begin position="301"/>
        <end position="321"/>
    </location>
</feature>
<evidence type="ECO:0000256" key="2">
    <source>
        <dbReference type="ARBA" id="ARBA00007998"/>
    </source>
</evidence>
<dbReference type="InterPro" id="IPR004761">
    <property type="entry name" value="Spore_GerAB"/>
</dbReference>
<proteinExistence type="inferred from homology"/>
<evidence type="ECO:0000256" key="1">
    <source>
        <dbReference type="ARBA" id="ARBA00004141"/>
    </source>
</evidence>
<reference evidence="10" key="1">
    <citation type="submission" date="2018-12" db="EMBL/GenBank/DDBJ databases">
        <title>Genome sequence of Peanibacillus sp.</title>
        <authorList>
            <person name="Subramani G."/>
            <person name="Srinivasan S."/>
            <person name="Kim M.K."/>
        </authorList>
    </citation>
    <scope>NUCLEOTIDE SEQUENCE [LARGE SCALE GENOMIC DNA]</scope>
    <source>
        <strain evidence="10">18JY67-1</strain>
    </source>
</reference>
<name>A0A3Q8X6M5_9BACL</name>
<keyword evidence="4" id="KW-0309">Germination</keyword>
<feature type="transmembrane region" description="Helical" evidence="8">
    <location>
        <begin position="213"/>
        <end position="233"/>
    </location>
</feature>
<comment type="similarity">
    <text evidence="2">Belongs to the amino acid-polyamine-organocation (APC) superfamily. Spore germination protein (SGP) (TC 2.A.3.9) family.</text>
</comment>
<feature type="transmembrane region" description="Helical" evidence="8">
    <location>
        <begin position="267"/>
        <end position="289"/>
    </location>
</feature>
<keyword evidence="10" id="KW-1185">Reference proteome</keyword>
<evidence type="ECO:0000256" key="6">
    <source>
        <dbReference type="ARBA" id="ARBA00022989"/>
    </source>
</evidence>
<feature type="transmembrane region" description="Helical" evidence="8">
    <location>
        <begin position="34"/>
        <end position="54"/>
    </location>
</feature>
<organism evidence="9 10">
    <name type="scientific">Paenibacillus albus</name>
    <dbReference type="NCBI Taxonomy" id="2495582"/>
    <lineage>
        <taxon>Bacteria</taxon>
        <taxon>Bacillati</taxon>
        <taxon>Bacillota</taxon>
        <taxon>Bacilli</taxon>
        <taxon>Bacillales</taxon>
        <taxon>Paenibacillaceae</taxon>
        <taxon>Paenibacillus</taxon>
    </lineage>
</organism>
<dbReference type="Pfam" id="PF03845">
    <property type="entry name" value="Spore_permease"/>
    <property type="match status" value="1"/>
</dbReference>
<protein>
    <submittedName>
        <fullName evidence="9">Uncharacterized protein</fullName>
    </submittedName>
</protein>
<comment type="subcellular location">
    <subcellularLocation>
        <location evidence="1">Membrane</location>
        <topology evidence="1">Multi-pass membrane protein</topology>
    </subcellularLocation>
</comment>
<sequence length="364" mass="41524">MPKPFNVTIAYIITHVGLIFFTFPTYIIESTRQSHWMPILTAFLFHLVIVSVYLKGLSYFEGKNIVMILMGSHKIVAWVTLLPVLLNLLGVIILGVRANAEIVSIVCLANTPLWMLMLLLLLIPGYMVIGGGVKSLLRLALLLTFLFAIPLLFVIAASFQNIDWRYIFPLIPSAAAVNYLAHPSFYKSLFAFTGVFLLLGFFPSFAVVKMKSIFAGSLILLPIFLISVYVPILTLGEETALQLQYPYIFTVDTLEINWLMFDRVTVFLLMILLAFEFLFIAFTVWQIFYTIQTSLKNWNPLIIVSCVLLLVYIICLCIPDWKLVDQFFQWNTVLRIYVSVVTPSIIFILGRIHQKKINRELKSS</sequence>
<feature type="transmembrane region" description="Helical" evidence="8">
    <location>
        <begin position="333"/>
        <end position="352"/>
    </location>
</feature>
<keyword evidence="5 8" id="KW-0812">Transmembrane</keyword>
<dbReference type="PANTHER" id="PTHR34975">
    <property type="entry name" value="SPORE GERMINATION PROTEIN A2"/>
    <property type="match status" value="1"/>
</dbReference>
<evidence type="ECO:0000313" key="10">
    <source>
        <dbReference type="Proteomes" id="UP000272528"/>
    </source>
</evidence>
<dbReference type="AlphaFoldDB" id="A0A3Q8X6M5"/>
<dbReference type="PANTHER" id="PTHR34975:SF2">
    <property type="entry name" value="SPORE GERMINATION PROTEIN A2"/>
    <property type="match status" value="1"/>
</dbReference>
<feature type="transmembrane region" description="Helical" evidence="8">
    <location>
        <begin position="75"/>
        <end position="96"/>
    </location>
</feature>
<dbReference type="RefSeq" id="WP_126016967.1">
    <property type="nucleotide sequence ID" value="NZ_CP034437.1"/>
</dbReference>
<dbReference type="Proteomes" id="UP000272528">
    <property type="component" value="Chromosome"/>
</dbReference>
<dbReference type="OrthoDB" id="2381278at2"/>
<dbReference type="GO" id="GO:0009847">
    <property type="term" value="P:spore germination"/>
    <property type="evidence" value="ECO:0007669"/>
    <property type="project" value="InterPro"/>
</dbReference>
<evidence type="ECO:0000313" key="9">
    <source>
        <dbReference type="EMBL" id="AZN41260.1"/>
    </source>
</evidence>
<accession>A0A3Q8X6M5</accession>
<evidence type="ECO:0000256" key="7">
    <source>
        <dbReference type="ARBA" id="ARBA00023136"/>
    </source>
</evidence>
<evidence type="ECO:0000256" key="5">
    <source>
        <dbReference type="ARBA" id="ARBA00022692"/>
    </source>
</evidence>
<feature type="transmembrane region" description="Helical" evidence="8">
    <location>
        <begin position="102"/>
        <end position="123"/>
    </location>
</feature>
<dbReference type="GO" id="GO:0016020">
    <property type="term" value="C:membrane"/>
    <property type="evidence" value="ECO:0007669"/>
    <property type="project" value="UniProtKB-SubCell"/>
</dbReference>
<feature type="transmembrane region" description="Helical" evidence="8">
    <location>
        <begin position="135"/>
        <end position="158"/>
    </location>
</feature>